<dbReference type="GO" id="GO:0031966">
    <property type="term" value="C:mitochondrial membrane"/>
    <property type="evidence" value="ECO:0007669"/>
    <property type="project" value="UniProtKB-SubCell"/>
</dbReference>
<dbReference type="GO" id="GO:0015990">
    <property type="term" value="P:electron transport coupled proton transport"/>
    <property type="evidence" value="ECO:0007669"/>
    <property type="project" value="TreeGrafter"/>
</dbReference>
<keyword evidence="5 16" id="KW-0813">Transport</keyword>
<comment type="subcellular location">
    <subcellularLocation>
        <location evidence="1 16">Mitochondrion membrane</location>
        <topology evidence="1 16">Multi-pass membrane protein</topology>
    </subcellularLocation>
</comment>
<feature type="domain" description="NADH:ubiquinone oxidoreductase chain 4 N-terminal" evidence="18">
    <location>
        <begin position="2"/>
        <end position="104"/>
    </location>
</feature>
<evidence type="ECO:0000256" key="4">
    <source>
        <dbReference type="ARBA" id="ARBA00021006"/>
    </source>
</evidence>
<dbReference type="GO" id="GO:0008137">
    <property type="term" value="F:NADH dehydrogenase (ubiquinone) activity"/>
    <property type="evidence" value="ECO:0007669"/>
    <property type="project" value="UniProtKB-UniRule"/>
</dbReference>
<evidence type="ECO:0000256" key="9">
    <source>
        <dbReference type="ARBA" id="ARBA00022982"/>
    </source>
</evidence>
<dbReference type="GO" id="GO:0003954">
    <property type="term" value="F:NADH dehydrogenase activity"/>
    <property type="evidence" value="ECO:0007669"/>
    <property type="project" value="TreeGrafter"/>
</dbReference>
<comment type="function">
    <text evidence="16">Core subunit of the mitochondrial membrane respiratory chain NADH dehydrogenase (Complex I) which catalyzes electron transfer from NADH through the respiratory chain, using ubiquinone as an electron acceptor. Essential for the catalytic activity and assembly of complex I.</text>
</comment>
<evidence type="ECO:0000256" key="15">
    <source>
        <dbReference type="ARBA" id="ARBA00049551"/>
    </source>
</evidence>
<proteinExistence type="inferred from homology"/>
<feature type="transmembrane region" description="Helical" evidence="16">
    <location>
        <begin position="218"/>
        <end position="239"/>
    </location>
</feature>
<evidence type="ECO:0000256" key="10">
    <source>
        <dbReference type="ARBA" id="ARBA00022989"/>
    </source>
</evidence>
<accession>A0A343W673</accession>
<feature type="transmembrane region" description="Helical" evidence="16">
    <location>
        <begin position="188"/>
        <end position="211"/>
    </location>
</feature>
<sequence>MLMISFMLMIPLSLPSLSYIPWPLTILIFSLLTFLSFLFIYQPFPSQILINSLFTNDLLSSSLISLTLWITLLMILASQSIFHVNNKPSLFLLMVTSLALTLIMSFLMSNFINFYIMFESSLIPTMLLILSWGYQPERLQASFYLMLYTITASLPLLMSLMLMLKTNGHLMMNFPIPSLPILQPPLNYVWWMITILAFLVKAPMYLFHLWLPKAHVEAPIAGSMILAGLLLKLGGYGLLRVSMMYPHLMFKLSPVCNSLALWGGVITSLICLRQNDIKSLIAYSSIGHMALVIMGTSLISIWGWQGALTMMIAHGLCSSCLFFLASMTYEATHTRSMFLTKGLLCLFPMVSLSWFLMAIINMAAPPSINLFAEINLITSALWASPYYLIPLALTSFLSAAYSLYLYTSTNHGTPSHFSNPTPILSPHNLTTILFHLTPSLLLILKPELINAWV</sequence>
<evidence type="ECO:0000256" key="6">
    <source>
        <dbReference type="ARBA" id="ARBA00022660"/>
    </source>
</evidence>
<comment type="catalytic activity">
    <reaction evidence="15 16">
        <text>a ubiquinone + NADH + 5 H(+)(in) = a ubiquinol + NAD(+) + 4 H(+)(out)</text>
        <dbReference type="Rhea" id="RHEA:29091"/>
        <dbReference type="Rhea" id="RHEA-COMP:9565"/>
        <dbReference type="Rhea" id="RHEA-COMP:9566"/>
        <dbReference type="ChEBI" id="CHEBI:15378"/>
        <dbReference type="ChEBI" id="CHEBI:16389"/>
        <dbReference type="ChEBI" id="CHEBI:17976"/>
        <dbReference type="ChEBI" id="CHEBI:57540"/>
        <dbReference type="ChEBI" id="CHEBI:57945"/>
        <dbReference type="EC" id="7.1.1.2"/>
    </reaction>
</comment>
<evidence type="ECO:0000313" key="19">
    <source>
        <dbReference type="EMBL" id="AVW86095.1"/>
    </source>
</evidence>
<evidence type="ECO:0000256" key="12">
    <source>
        <dbReference type="ARBA" id="ARBA00023075"/>
    </source>
</evidence>
<evidence type="ECO:0000256" key="14">
    <source>
        <dbReference type="ARBA" id="ARBA00023136"/>
    </source>
</evidence>
<evidence type="ECO:0000256" key="13">
    <source>
        <dbReference type="ARBA" id="ARBA00023128"/>
    </source>
</evidence>
<evidence type="ECO:0000256" key="16">
    <source>
        <dbReference type="RuleBase" id="RU003297"/>
    </source>
</evidence>
<dbReference type="PANTHER" id="PTHR43507:SF20">
    <property type="entry name" value="NADH-UBIQUINONE OXIDOREDUCTASE CHAIN 4"/>
    <property type="match status" value="1"/>
</dbReference>
<keyword evidence="8" id="KW-1278">Translocase</keyword>
<comment type="similarity">
    <text evidence="2 16">Belongs to the complex I subunit 4 family.</text>
</comment>
<feature type="transmembrane region" description="Helical" evidence="16">
    <location>
        <begin position="141"/>
        <end position="164"/>
    </location>
</feature>
<gene>
    <name evidence="19" type="primary">ND4</name>
</gene>
<feature type="transmembrane region" description="Helical" evidence="16">
    <location>
        <begin position="280"/>
        <end position="304"/>
    </location>
</feature>
<feature type="transmembrane region" description="Helical" evidence="16">
    <location>
        <begin position="251"/>
        <end position="273"/>
    </location>
</feature>
<reference evidence="19" key="1">
    <citation type="journal article" date="2018" name="Mol. Phylogenet. Evol.">
        <title>Phylogeny, evolution and mitochondrial gene order rearrangement in scale worms (Aphroditiformia, Annelida).</title>
        <authorList>
            <person name="Zhang Y."/>
            <person name="Sun J."/>
            <person name="Rouse G.W."/>
            <person name="Wiklund H."/>
            <person name="Pleijel F."/>
            <person name="Watanabe H.K."/>
            <person name="Chen C."/>
            <person name="Qian P.-Y."/>
            <person name="Qiu J.-W."/>
        </authorList>
    </citation>
    <scope>NUCLEOTIDE SEQUENCE</scope>
</reference>
<dbReference type="InterPro" id="IPR000260">
    <property type="entry name" value="NADH4_N"/>
</dbReference>
<evidence type="ECO:0000256" key="2">
    <source>
        <dbReference type="ARBA" id="ARBA00009025"/>
    </source>
</evidence>
<evidence type="ECO:0000259" key="18">
    <source>
        <dbReference type="Pfam" id="PF01059"/>
    </source>
</evidence>
<dbReference type="Pfam" id="PF00361">
    <property type="entry name" value="Proton_antipo_M"/>
    <property type="match status" value="1"/>
</dbReference>
<evidence type="ECO:0000256" key="1">
    <source>
        <dbReference type="ARBA" id="ARBA00004225"/>
    </source>
</evidence>
<keyword evidence="9 16" id="KW-0249">Electron transport</keyword>
<keyword evidence="13 16" id="KW-0496">Mitochondrion</keyword>
<keyword evidence="12 16" id="KW-0830">Ubiquinone</keyword>
<evidence type="ECO:0000256" key="5">
    <source>
        <dbReference type="ARBA" id="ARBA00022448"/>
    </source>
</evidence>
<organism evidence="19">
    <name type="scientific">Levensteiniella iris</name>
    <dbReference type="NCBI Taxonomy" id="2153341"/>
    <lineage>
        <taxon>Eukaryota</taxon>
        <taxon>Metazoa</taxon>
        <taxon>Spiralia</taxon>
        <taxon>Lophotrochozoa</taxon>
        <taxon>Annelida</taxon>
        <taxon>Polychaeta</taxon>
        <taxon>Errantia</taxon>
        <taxon>Phyllodocida</taxon>
        <taxon>Polynoidae</taxon>
        <taxon>Levensteiniella</taxon>
    </lineage>
</organism>
<dbReference type="Pfam" id="PF01059">
    <property type="entry name" value="Oxidored_q5_N"/>
    <property type="match status" value="1"/>
</dbReference>
<keyword evidence="10 16" id="KW-1133">Transmembrane helix</keyword>
<keyword evidence="14 16" id="KW-0472">Membrane</keyword>
<feature type="transmembrane region" description="Helical" evidence="16">
    <location>
        <begin position="20"/>
        <end position="41"/>
    </location>
</feature>
<dbReference type="EMBL" id="KY753827">
    <property type="protein sequence ID" value="AVW86095.1"/>
    <property type="molecule type" value="Genomic_DNA"/>
</dbReference>
<dbReference type="InterPro" id="IPR001750">
    <property type="entry name" value="ND/Mrp_TM"/>
</dbReference>
<geneLocation type="mitochondrion" evidence="19"/>
<evidence type="ECO:0000256" key="11">
    <source>
        <dbReference type="ARBA" id="ARBA00023027"/>
    </source>
</evidence>
<dbReference type="InterPro" id="IPR003918">
    <property type="entry name" value="NADH_UbQ_OxRdtase"/>
</dbReference>
<dbReference type="PANTHER" id="PTHR43507">
    <property type="entry name" value="NADH-UBIQUINONE OXIDOREDUCTASE CHAIN 4"/>
    <property type="match status" value="1"/>
</dbReference>
<feature type="domain" description="NADH:quinone oxidoreductase/Mrp antiporter transmembrane" evidence="17">
    <location>
        <begin position="110"/>
        <end position="397"/>
    </location>
</feature>
<feature type="transmembrane region" description="Helical" evidence="16">
    <location>
        <begin position="90"/>
        <end position="108"/>
    </location>
</feature>
<feature type="transmembrane region" description="Helical" evidence="16">
    <location>
        <begin position="114"/>
        <end position="134"/>
    </location>
</feature>
<feature type="transmembrane region" description="Helical" evidence="16">
    <location>
        <begin position="384"/>
        <end position="406"/>
    </location>
</feature>
<keyword evidence="6 16" id="KW-0679">Respiratory chain</keyword>
<keyword evidence="7 16" id="KW-0812">Transmembrane</keyword>
<dbReference type="GO" id="GO:0048039">
    <property type="term" value="F:ubiquinone binding"/>
    <property type="evidence" value="ECO:0007669"/>
    <property type="project" value="TreeGrafter"/>
</dbReference>
<name>A0A343W673_9ANNE</name>
<evidence type="ECO:0000259" key="17">
    <source>
        <dbReference type="Pfam" id="PF00361"/>
    </source>
</evidence>
<keyword evidence="11 16" id="KW-0520">NAD</keyword>
<dbReference type="AlphaFoldDB" id="A0A343W673"/>
<dbReference type="EC" id="7.1.1.2" evidence="3 16"/>
<feature type="transmembrane region" description="Helical" evidence="16">
    <location>
        <begin position="343"/>
        <end position="364"/>
    </location>
</feature>
<feature type="transmembrane region" description="Helical" evidence="16">
    <location>
        <begin position="61"/>
        <end position="78"/>
    </location>
</feature>
<evidence type="ECO:0000256" key="7">
    <source>
        <dbReference type="ARBA" id="ARBA00022692"/>
    </source>
</evidence>
<evidence type="ECO:0000256" key="3">
    <source>
        <dbReference type="ARBA" id="ARBA00012944"/>
    </source>
</evidence>
<evidence type="ECO:0000256" key="8">
    <source>
        <dbReference type="ARBA" id="ARBA00022967"/>
    </source>
</evidence>
<dbReference type="PRINTS" id="PR01437">
    <property type="entry name" value="NUOXDRDTASE4"/>
</dbReference>
<protein>
    <recommendedName>
        <fullName evidence="4 16">NADH-ubiquinone oxidoreductase chain 4</fullName>
        <ecNumber evidence="3 16">7.1.1.2</ecNumber>
    </recommendedName>
</protein>
<dbReference type="GO" id="GO:0042773">
    <property type="term" value="P:ATP synthesis coupled electron transport"/>
    <property type="evidence" value="ECO:0007669"/>
    <property type="project" value="InterPro"/>
</dbReference>
<feature type="transmembrane region" description="Helical" evidence="16">
    <location>
        <begin position="310"/>
        <end position="331"/>
    </location>
</feature>